<feature type="transmembrane region" description="Helical" evidence="6">
    <location>
        <begin position="368"/>
        <end position="386"/>
    </location>
</feature>
<dbReference type="InterPro" id="IPR050833">
    <property type="entry name" value="Poly_Biosynth_Transport"/>
</dbReference>
<evidence type="ECO:0000256" key="3">
    <source>
        <dbReference type="ARBA" id="ARBA00022692"/>
    </source>
</evidence>
<evidence type="ECO:0000256" key="6">
    <source>
        <dbReference type="SAM" id="Phobius"/>
    </source>
</evidence>
<feature type="transmembrane region" description="Helical" evidence="6">
    <location>
        <begin position="302"/>
        <end position="326"/>
    </location>
</feature>
<feature type="transmembrane region" description="Helical" evidence="6">
    <location>
        <begin position="127"/>
        <end position="146"/>
    </location>
</feature>
<feature type="transmembrane region" description="Helical" evidence="6">
    <location>
        <begin position="20"/>
        <end position="41"/>
    </location>
</feature>
<feature type="transmembrane region" description="Helical" evidence="6">
    <location>
        <begin position="53"/>
        <end position="74"/>
    </location>
</feature>
<comment type="subcellular location">
    <subcellularLocation>
        <location evidence="1">Cell membrane</location>
        <topology evidence="1">Multi-pass membrane protein</topology>
    </subcellularLocation>
</comment>
<feature type="transmembrane region" description="Helical" evidence="6">
    <location>
        <begin position="264"/>
        <end position="282"/>
    </location>
</feature>
<evidence type="ECO:0000313" key="8">
    <source>
        <dbReference type="Proteomes" id="UP000093044"/>
    </source>
</evidence>
<gene>
    <name evidence="7" type="ORF">BED41_09435</name>
</gene>
<name>A0A1B2I5M5_9BACT</name>
<evidence type="ECO:0000256" key="1">
    <source>
        <dbReference type="ARBA" id="ARBA00004651"/>
    </source>
</evidence>
<keyword evidence="5 6" id="KW-0472">Membrane</keyword>
<organism evidence="7 8">
    <name type="scientific">Cloacibacillus porcorum</name>
    <dbReference type="NCBI Taxonomy" id="1197717"/>
    <lineage>
        <taxon>Bacteria</taxon>
        <taxon>Thermotogati</taxon>
        <taxon>Synergistota</taxon>
        <taxon>Synergistia</taxon>
        <taxon>Synergistales</taxon>
        <taxon>Synergistaceae</taxon>
        <taxon>Cloacibacillus</taxon>
    </lineage>
</organism>
<dbReference type="STRING" id="1197717.BED41_09435"/>
<feature type="transmembrane region" description="Helical" evidence="6">
    <location>
        <begin position="423"/>
        <end position="448"/>
    </location>
</feature>
<keyword evidence="2" id="KW-1003">Cell membrane</keyword>
<dbReference type="Pfam" id="PF13440">
    <property type="entry name" value="Polysacc_synt_3"/>
    <property type="match status" value="1"/>
</dbReference>
<keyword evidence="4 6" id="KW-1133">Transmembrane helix</keyword>
<feature type="transmembrane region" description="Helical" evidence="6">
    <location>
        <begin position="454"/>
        <end position="474"/>
    </location>
</feature>
<sequence length="479" mass="53832">MTIKQQISQYLKNNNFIRHVTILSGASVIAQLINIIIMPVVSRLYSPADFGVLALYSSIVGLLATVSGFRYYLVIPLARRDRYIHAIAWLSFLSQCFCVLAFTIIIIEWKEYLAETPYGVLLSYWYMVPIGVLCVGVYSLLVQWAIREREFTLIAKTKIVQTVSRCFVFLLCGIINTSPIGLLLGNIAGQSGGSTSLLHSIKRKNLKIKFSFTHIKRAALSYRKMFLFDTPSSLINMSGAYLLPIVMTYYWIPNIVGSFSMAQQVLALPSAIVGTAIGQVFIQRCSQAKYEGNIENIYTKTLIILFIVGVYPIMLLSMLAPIIFPVVLGQKWIVAGNFALLMSPWVALDFVYTPLSMIYIIMMLQRPAFIFLFLYTIVRIASIYIMRDNPDYAMMLLSGISTLFIIIGIILPGYFIHIKISSLISIVACLSVKVLIALAPVYFCLYVLKTHLYVTIIALLLSMALYMTLGFNTLKNIKS</sequence>
<evidence type="ECO:0000256" key="4">
    <source>
        <dbReference type="ARBA" id="ARBA00022989"/>
    </source>
</evidence>
<dbReference type="Proteomes" id="UP000093044">
    <property type="component" value="Chromosome"/>
</dbReference>
<proteinExistence type="predicted"/>
<dbReference type="PANTHER" id="PTHR30250:SF28">
    <property type="entry name" value="POLYSACCHARIDE BIOSYNTHESIS PROTEIN"/>
    <property type="match status" value="1"/>
</dbReference>
<feature type="transmembrane region" description="Helical" evidence="6">
    <location>
        <begin position="392"/>
        <end position="416"/>
    </location>
</feature>
<reference evidence="7" key="1">
    <citation type="submission" date="2016-08" db="EMBL/GenBank/DDBJ databases">
        <title>Complete genome of Cloacibacillus porcorum.</title>
        <authorList>
            <person name="Looft T."/>
            <person name="Bayles D.O."/>
            <person name="Alt D.P."/>
        </authorList>
    </citation>
    <scope>NUCLEOTIDE SEQUENCE [LARGE SCALE GENOMIC DNA]</scope>
    <source>
        <strain evidence="7">CL-84</strain>
    </source>
</reference>
<dbReference type="KEGG" id="cpor:BED41_09435"/>
<evidence type="ECO:0000256" key="2">
    <source>
        <dbReference type="ARBA" id="ARBA00022475"/>
    </source>
</evidence>
<keyword evidence="8" id="KW-1185">Reference proteome</keyword>
<dbReference type="EMBL" id="CP016757">
    <property type="protein sequence ID" value="ANZ45272.1"/>
    <property type="molecule type" value="Genomic_DNA"/>
</dbReference>
<feature type="transmembrane region" description="Helical" evidence="6">
    <location>
        <begin position="86"/>
        <end position="107"/>
    </location>
</feature>
<dbReference type="OrthoDB" id="109075at2"/>
<dbReference type="AlphaFoldDB" id="A0A1B2I5M5"/>
<accession>A0A1B2I5M5</accession>
<keyword evidence="3 6" id="KW-0812">Transmembrane</keyword>
<dbReference type="GO" id="GO:0005886">
    <property type="term" value="C:plasma membrane"/>
    <property type="evidence" value="ECO:0007669"/>
    <property type="project" value="UniProtKB-SubCell"/>
</dbReference>
<dbReference type="GeneID" id="83058069"/>
<dbReference type="PANTHER" id="PTHR30250">
    <property type="entry name" value="PST FAMILY PREDICTED COLANIC ACID TRANSPORTER"/>
    <property type="match status" value="1"/>
</dbReference>
<evidence type="ECO:0008006" key="9">
    <source>
        <dbReference type="Google" id="ProtNLM"/>
    </source>
</evidence>
<dbReference type="RefSeq" id="WP_066745248.1">
    <property type="nucleotide sequence ID" value="NZ_CP016757.1"/>
</dbReference>
<evidence type="ECO:0000313" key="7">
    <source>
        <dbReference type="EMBL" id="ANZ45272.1"/>
    </source>
</evidence>
<protein>
    <recommendedName>
        <fullName evidence="9">Polysaccharide biosynthesis protein</fullName>
    </recommendedName>
</protein>
<evidence type="ECO:0000256" key="5">
    <source>
        <dbReference type="ARBA" id="ARBA00023136"/>
    </source>
</evidence>
<feature type="transmembrane region" description="Helical" evidence="6">
    <location>
        <begin position="338"/>
        <end position="361"/>
    </location>
</feature>